<organism evidence="1 2">
    <name type="scientific">Aurantiacibacter arachoides</name>
    <dbReference type="NCBI Taxonomy" id="1850444"/>
    <lineage>
        <taxon>Bacteria</taxon>
        <taxon>Pseudomonadati</taxon>
        <taxon>Pseudomonadota</taxon>
        <taxon>Alphaproteobacteria</taxon>
        <taxon>Sphingomonadales</taxon>
        <taxon>Erythrobacteraceae</taxon>
        <taxon>Aurantiacibacter</taxon>
    </lineage>
</organism>
<dbReference type="AlphaFoldDB" id="A0A845A4Z2"/>
<sequence>MDTTEQKHLAMAKDPATASRIVQNIAAIEQDFRLAEGYLSDWMLREIIAALRTTVPAPFEVVTTAWAAIISCPDWKPNKRPGRGDAWLDIVEHAEDEDDHTWLAAALGAGPTALHLELIFREGLSHYMDKLAADTSLMAKLRKKGFKVELTAKRVYLPLVIDAALFAKAVAENDFDAAMAPAREAAELGVAAKPEIDDLLKQVRG</sequence>
<keyword evidence="2" id="KW-1185">Reference proteome</keyword>
<reference evidence="1 2" key="1">
    <citation type="submission" date="2019-12" db="EMBL/GenBank/DDBJ databases">
        <title>Genomic-based taxomic classification of the family Erythrobacteraceae.</title>
        <authorList>
            <person name="Xu L."/>
        </authorList>
    </citation>
    <scope>NUCLEOTIDE SEQUENCE [LARGE SCALE GENOMIC DNA]</scope>
    <source>
        <strain evidence="1 2">RC4-10-4</strain>
    </source>
</reference>
<evidence type="ECO:0000313" key="2">
    <source>
        <dbReference type="Proteomes" id="UP000460626"/>
    </source>
</evidence>
<evidence type="ECO:0000313" key="1">
    <source>
        <dbReference type="EMBL" id="MXO94226.1"/>
    </source>
</evidence>
<dbReference type="EMBL" id="WTYH01000001">
    <property type="protein sequence ID" value="MXO94226.1"/>
    <property type="molecule type" value="Genomic_DNA"/>
</dbReference>
<protein>
    <submittedName>
        <fullName evidence="1">Uncharacterized protein</fullName>
    </submittedName>
</protein>
<name>A0A845A4Z2_9SPHN</name>
<gene>
    <name evidence="1" type="ORF">GRI62_11530</name>
</gene>
<accession>A0A845A4Z2</accession>
<dbReference type="RefSeq" id="WP_131453471.1">
    <property type="nucleotide sequence ID" value="NZ_BMJK01000002.1"/>
</dbReference>
<dbReference type="Proteomes" id="UP000460626">
    <property type="component" value="Unassembled WGS sequence"/>
</dbReference>
<dbReference type="OrthoDB" id="7406411at2"/>
<proteinExistence type="predicted"/>
<comment type="caution">
    <text evidence="1">The sequence shown here is derived from an EMBL/GenBank/DDBJ whole genome shotgun (WGS) entry which is preliminary data.</text>
</comment>